<dbReference type="Proteomes" id="UP001164819">
    <property type="component" value="Chromosome"/>
</dbReference>
<protein>
    <recommendedName>
        <fullName evidence="2">YqjK-like protein</fullName>
    </recommendedName>
</protein>
<name>A0A9E9LDR4_9BURK</name>
<organism evidence="1">
    <name type="scientific">Oxalobacter aliiformigenes</name>
    <dbReference type="NCBI Taxonomy" id="2946593"/>
    <lineage>
        <taxon>Bacteria</taxon>
        <taxon>Pseudomonadati</taxon>
        <taxon>Pseudomonadota</taxon>
        <taxon>Betaproteobacteria</taxon>
        <taxon>Burkholderiales</taxon>
        <taxon>Oxalobacteraceae</taxon>
        <taxon>Oxalobacter</taxon>
    </lineage>
</organism>
<proteinExistence type="predicted"/>
<dbReference type="RefSeq" id="WP_269316048.1">
    <property type="nucleotide sequence ID" value="NZ_CP098251.1"/>
</dbReference>
<dbReference type="AlphaFoldDB" id="A0A9E9LDR4"/>
<sequence>MVEPSGKLTQRKAELLVQSALLREKLAVEALSLIQMPDAVSKGLNLWHKFSLIGRKPVLVGTLLLVFLAIKPRRIVSWLLSATVLFKTWRRFGPFIMPVISYLARRIK</sequence>
<evidence type="ECO:0000313" key="1">
    <source>
        <dbReference type="EMBL" id="WAV91418.1"/>
    </source>
</evidence>
<dbReference type="EMBL" id="CP098251">
    <property type="protein sequence ID" value="WAV91418.1"/>
    <property type="molecule type" value="Genomic_DNA"/>
</dbReference>
<gene>
    <name evidence="1" type="ORF">NB646_01230</name>
</gene>
<evidence type="ECO:0008006" key="2">
    <source>
        <dbReference type="Google" id="ProtNLM"/>
    </source>
</evidence>
<accession>A0A9E9LDR4</accession>
<reference evidence="1" key="1">
    <citation type="journal article" date="2022" name="Front. Microbiol.">
        <title>New perspectives on an old grouping: The genomic and phenotypic variability of Oxalobacter formigenes and the implications for calcium oxalate stone prevention.</title>
        <authorList>
            <person name="Chmiel J.A."/>
            <person name="Carr C."/>
            <person name="Stuivenberg G.A."/>
            <person name="Venema R."/>
            <person name="Chanyi R.M."/>
            <person name="Al K.F."/>
            <person name="Giguere D."/>
            <person name="Say H."/>
            <person name="Akouris P.P."/>
            <person name="Dominguez Romero S.A."/>
            <person name="Kwong A."/>
            <person name="Tai V."/>
            <person name="Koval S.F."/>
            <person name="Razvi H."/>
            <person name="Bjazevic J."/>
            <person name="Burton J.P."/>
        </authorList>
    </citation>
    <scope>NUCLEOTIDE SEQUENCE</scope>
    <source>
        <strain evidence="1">OxK</strain>
    </source>
</reference>